<dbReference type="GO" id="GO:0016020">
    <property type="term" value="C:membrane"/>
    <property type="evidence" value="ECO:0007669"/>
    <property type="project" value="UniProtKB-SubCell"/>
</dbReference>
<dbReference type="RefSeq" id="WP_126408905.1">
    <property type="nucleotide sequence ID" value="NZ_RXNT01000009.1"/>
</dbReference>
<dbReference type="SUPFAM" id="SSF53756">
    <property type="entry name" value="UDP-Glycosyltransferase/glycogen phosphorylase"/>
    <property type="match status" value="1"/>
</dbReference>
<accession>A0A3S0ITD5</accession>
<keyword evidence="3" id="KW-0328">Glycosyltransferase</keyword>
<dbReference type="EMBL" id="RXNT01000009">
    <property type="protein sequence ID" value="RTR31012.1"/>
    <property type="molecule type" value="Genomic_DNA"/>
</dbReference>
<evidence type="ECO:0000256" key="1">
    <source>
        <dbReference type="ARBA" id="ARBA00004370"/>
    </source>
</evidence>
<dbReference type="AlphaFoldDB" id="A0A3S0ITD5"/>
<dbReference type="Gene3D" id="3.40.50.2000">
    <property type="entry name" value="Glycogen Phosphorylase B"/>
    <property type="match status" value="2"/>
</dbReference>
<organism evidence="7 8">
    <name type="scientific">Bacillus yapensis</name>
    <dbReference type="NCBI Taxonomy" id="2492960"/>
    <lineage>
        <taxon>Bacteria</taxon>
        <taxon>Bacillati</taxon>
        <taxon>Bacillota</taxon>
        <taxon>Bacilli</taxon>
        <taxon>Bacillales</taxon>
        <taxon>Bacillaceae</taxon>
        <taxon>Bacillus</taxon>
    </lineage>
</organism>
<evidence type="ECO:0000259" key="6">
    <source>
        <dbReference type="Pfam" id="PF06925"/>
    </source>
</evidence>
<evidence type="ECO:0000313" key="7">
    <source>
        <dbReference type="EMBL" id="RTR31012.1"/>
    </source>
</evidence>
<dbReference type="OrthoDB" id="9815663at2"/>
<evidence type="ECO:0000259" key="5">
    <source>
        <dbReference type="Pfam" id="PF04101"/>
    </source>
</evidence>
<dbReference type="Proteomes" id="UP000271374">
    <property type="component" value="Unassembled WGS sequence"/>
</dbReference>
<name>A0A3S0ITD5_9BACI</name>
<evidence type="ECO:0000256" key="4">
    <source>
        <dbReference type="ARBA" id="ARBA00022679"/>
    </source>
</evidence>
<evidence type="ECO:0000256" key="2">
    <source>
        <dbReference type="ARBA" id="ARBA00006962"/>
    </source>
</evidence>
<protein>
    <submittedName>
        <fullName evidence="7">UDP-glucuronosyltransferase</fullName>
    </submittedName>
</protein>
<dbReference type="GO" id="GO:0009247">
    <property type="term" value="P:glycolipid biosynthetic process"/>
    <property type="evidence" value="ECO:0007669"/>
    <property type="project" value="InterPro"/>
</dbReference>
<proteinExistence type="inferred from homology"/>
<feature type="domain" description="Diacylglycerol glucosyltransferase N-terminal" evidence="6">
    <location>
        <begin position="20"/>
        <end position="186"/>
    </location>
</feature>
<evidence type="ECO:0000313" key="8">
    <source>
        <dbReference type="Proteomes" id="UP000271374"/>
    </source>
</evidence>
<keyword evidence="4 7" id="KW-0808">Transferase</keyword>
<sequence>MEQSTKTVLFMPFLQIPSGHHQVANTLIDGLKKIHPHINCEKVDILAYSYGNIEKLISSVYLKWIKLFPKTYNFVYRKVVIKNNQEDKRYRLYELLFMPFIKRLLKESEPDLIVCTHSLPAYMLNHLKERDGLNIPVVNVYTDYFVHRLWGTKNIEYHFVPSSSMKGYLKEKGVREECIFVTGIPVHTKIRKNDLTCRSKVRDNYNVLITGGNLGVGAIEELIDQFKDSASPLKVKFYILCGKNKKLLEKLVSLQMEELVPFPYIDCMEKMNNLYDEIDAVITKPGGVTISECLSKRKPIFIYHSLPGQEKINLLELQKLGVVFLLTKDKPFEHLFALLQEKKALLHYQQRVADYLQEIHSSEPARILASFLG</sequence>
<dbReference type="PANTHER" id="PTHR43025:SF3">
    <property type="entry name" value="MONOGALACTOSYLDIACYLGLYCEROL SYNTHASE 1, CHLOROPLASTIC"/>
    <property type="match status" value="1"/>
</dbReference>
<dbReference type="GO" id="GO:0016758">
    <property type="term" value="F:hexosyltransferase activity"/>
    <property type="evidence" value="ECO:0007669"/>
    <property type="project" value="InterPro"/>
</dbReference>
<gene>
    <name evidence="7" type="ORF">EKG37_11955</name>
</gene>
<dbReference type="Pfam" id="PF06925">
    <property type="entry name" value="MGDG_synth"/>
    <property type="match status" value="1"/>
</dbReference>
<dbReference type="InterPro" id="IPR050519">
    <property type="entry name" value="Glycosyltransf_28_UgtP"/>
</dbReference>
<dbReference type="InterPro" id="IPR009695">
    <property type="entry name" value="Diacylglyc_glucosyltr_N"/>
</dbReference>
<feature type="domain" description="Glycosyl transferase family 28 C-terminal" evidence="5">
    <location>
        <begin position="207"/>
        <end position="300"/>
    </location>
</feature>
<dbReference type="InterPro" id="IPR007235">
    <property type="entry name" value="Glyco_trans_28_C"/>
</dbReference>
<comment type="similarity">
    <text evidence="2">Belongs to the glycosyltransferase 28 family.</text>
</comment>
<reference evidence="7 8" key="1">
    <citation type="submission" date="2018-12" db="EMBL/GenBank/DDBJ databases">
        <title>Bacillus yapensis draft genome sequence.</title>
        <authorList>
            <person name="Yu L."/>
            <person name="Xu X."/>
            <person name="Tang X."/>
        </authorList>
    </citation>
    <scope>NUCLEOTIDE SEQUENCE [LARGE SCALE GENOMIC DNA]</scope>
    <source>
        <strain evidence="7 8">XXST-01</strain>
    </source>
</reference>
<comment type="caution">
    <text evidence="7">The sequence shown here is derived from an EMBL/GenBank/DDBJ whole genome shotgun (WGS) entry which is preliminary data.</text>
</comment>
<dbReference type="PANTHER" id="PTHR43025">
    <property type="entry name" value="MONOGALACTOSYLDIACYLGLYCEROL SYNTHASE"/>
    <property type="match status" value="1"/>
</dbReference>
<keyword evidence="8" id="KW-1185">Reference proteome</keyword>
<comment type="subcellular location">
    <subcellularLocation>
        <location evidence="1">Membrane</location>
    </subcellularLocation>
</comment>
<dbReference type="Pfam" id="PF04101">
    <property type="entry name" value="Glyco_tran_28_C"/>
    <property type="match status" value="1"/>
</dbReference>
<evidence type="ECO:0000256" key="3">
    <source>
        <dbReference type="ARBA" id="ARBA00022676"/>
    </source>
</evidence>